<protein>
    <submittedName>
        <fullName evidence="5">GntR family transcriptional regulator</fullName>
    </submittedName>
</protein>
<gene>
    <name evidence="5" type="ORF">ACFFIC_15315</name>
</gene>
<feature type="domain" description="HTH gntR-type" evidence="4">
    <location>
        <begin position="23"/>
        <end position="90"/>
    </location>
</feature>
<comment type="caution">
    <text evidence="5">The sequence shown here is derived from an EMBL/GenBank/DDBJ whole genome shotgun (WGS) entry which is preliminary data.</text>
</comment>
<dbReference type="PANTHER" id="PTHR44846">
    <property type="entry name" value="MANNOSYL-D-GLYCERATE TRANSPORT/METABOLISM SYSTEM REPRESSOR MNGR-RELATED"/>
    <property type="match status" value="1"/>
</dbReference>
<dbReference type="InterPro" id="IPR050679">
    <property type="entry name" value="Bact_HTH_transcr_reg"/>
</dbReference>
<dbReference type="Pfam" id="PF07702">
    <property type="entry name" value="UTRA"/>
    <property type="match status" value="1"/>
</dbReference>
<dbReference type="SUPFAM" id="SSF64288">
    <property type="entry name" value="Chorismate lyase-like"/>
    <property type="match status" value="1"/>
</dbReference>
<dbReference type="InterPro" id="IPR036388">
    <property type="entry name" value="WH-like_DNA-bd_sf"/>
</dbReference>
<dbReference type="CDD" id="cd07377">
    <property type="entry name" value="WHTH_GntR"/>
    <property type="match status" value="1"/>
</dbReference>
<evidence type="ECO:0000259" key="4">
    <source>
        <dbReference type="PROSITE" id="PS50949"/>
    </source>
</evidence>
<dbReference type="RefSeq" id="WP_377051835.1">
    <property type="nucleotide sequence ID" value="NZ_JBHLVZ010000043.1"/>
</dbReference>
<evidence type="ECO:0000313" key="5">
    <source>
        <dbReference type="EMBL" id="MFC0386906.1"/>
    </source>
</evidence>
<dbReference type="InterPro" id="IPR000524">
    <property type="entry name" value="Tscrpt_reg_HTH_GntR"/>
</dbReference>
<sequence>MDGEAGAAEGPPILRPLRGGPAIPLWLQLKHALRDLIAFDLAPGDRIPTEAELCAHYGLSRITVRQAVTSLADEGLLHRQQGRGTFVRLARRDAPLPEGGHFLASAFDQVPPGTIRLHAAETVPAPSWVAARLGIAPEAPAHKLRRVLDRDGGTAAIRTCFVPAALAPDLLDTDLSRPLHLLLEGVFGLVAQEARESMEVIRADAFRAGLLGIAPHQPLVLTERVSFDATGQAIECARTYYRADSFSFSRTLRREAGA</sequence>
<reference evidence="5 6" key="1">
    <citation type="submission" date="2024-09" db="EMBL/GenBank/DDBJ databases">
        <authorList>
            <person name="Sun Q."/>
            <person name="Mori K."/>
        </authorList>
    </citation>
    <scope>NUCLEOTIDE SEQUENCE [LARGE SCALE GENOMIC DNA]</scope>
    <source>
        <strain evidence="5 6">CCM 7468</strain>
    </source>
</reference>
<dbReference type="InterPro" id="IPR036390">
    <property type="entry name" value="WH_DNA-bd_sf"/>
</dbReference>
<keyword evidence="3" id="KW-0804">Transcription</keyword>
<dbReference type="PROSITE" id="PS50949">
    <property type="entry name" value="HTH_GNTR"/>
    <property type="match status" value="1"/>
</dbReference>
<keyword evidence="6" id="KW-1185">Reference proteome</keyword>
<dbReference type="PANTHER" id="PTHR44846:SF1">
    <property type="entry name" value="MANNOSYL-D-GLYCERATE TRANSPORT_METABOLISM SYSTEM REPRESSOR MNGR-RELATED"/>
    <property type="match status" value="1"/>
</dbReference>
<organism evidence="5 6">
    <name type="scientific">Muricoccus vinaceus</name>
    <dbReference type="NCBI Taxonomy" id="424704"/>
    <lineage>
        <taxon>Bacteria</taxon>
        <taxon>Pseudomonadati</taxon>
        <taxon>Pseudomonadota</taxon>
        <taxon>Alphaproteobacteria</taxon>
        <taxon>Acetobacterales</taxon>
        <taxon>Roseomonadaceae</taxon>
        <taxon>Muricoccus</taxon>
    </lineage>
</organism>
<dbReference type="EMBL" id="JBHLVZ010000043">
    <property type="protein sequence ID" value="MFC0386906.1"/>
    <property type="molecule type" value="Genomic_DNA"/>
</dbReference>
<dbReference type="Gene3D" id="3.40.1410.10">
    <property type="entry name" value="Chorismate lyase-like"/>
    <property type="match status" value="1"/>
</dbReference>
<evidence type="ECO:0000256" key="1">
    <source>
        <dbReference type="ARBA" id="ARBA00023015"/>
    </source>
</evidence>
<accession>A0ABV6ITZ3</accession>
<evidence type="ECO:0000313" key="6">
    <source>
        <dbReference type="Proteomes" id="UP001589789"/>
    </source>
</evidence>
<dbReference type="SMART" id="SM00345">
    <property type="entry name" value="HTH_GNTR"/>
    <property type="match status" value="1"/>
</dbReference>
<dbReference type="Proteomes" id="UP001589789">
    <property type="component" value="Unassembled WGS sequence"/>
</dbReference>
<dbReference type="InterPro" id="IPR011663">
    <property type="entry name" value="UTRA"/>
</dbReference>
<dbReference type="PRINTS" id="PR00035">
    <property type="entry name" value="HTHGNTR"/>
</dbReference>
<keyword evidence="2" id="KW-0238">DNA-binding</keyword>
<evidence type="ECO:0000256" key="3">
    <source>
        <dbReference type="ARBA" id="ARBA00023163"/>
    </source>
</evidence>
<dbReference type="Gene3D" id="1.10.10.10">
    <property type="entry name" value="Winged helix-like DNA-binding domain superfamily/Winged helix DNA-binding domain"/>
    <property type="match status" value="1"/>
</dbReference>
<dbReference type="SUPFAM" id="SSF46785">
    <property type="entry name" value="Winged helix' DNA-binding domain"/>
    <property type="match status" value="1"/>
</dbReference>
<evidence type="ECO:0000256" key="2">
    <source>
        <dbReference type="ARBA" id="ARBA00023125"/>
    </source>
</evidence>
<proteinExistence type="predicted"/>
<name>A0ABV6ITZ3_9PROT</name>
<dbReference type="Pfam" id="PF00392">
    <property type="entry name" value="GntR"/>
    <property type="match status" value="1"/>
</dbReference>
<dbReference type="InterPro" id="IPR028978">
    <property type="entry name" value="Chorismate_lyase_/UTRA_dom_sf"/>
</dbReference>
<dbReference type="SMART" id="SM00866">
    <property type="entry name" value="UTRA"/>
    <property type="match status" value="1"/>
</dbReference>
<keyword evidence="1" id="KW-0805">Transcription regulation</keyword>